<dbReference type="InterPro" id="IPR050250">
    <property type="entry name" value="Macrolide_Exporter_MacB"/>
</dbReference>
<dbReference type="GO" id="GO:0005886">
    <property type="term" value="C:plasma membrane"/>
    <property type="evidence" value="ECO:0007669"/>
    <property type="project" value="TreeGrafter"/>
</dbReference>
<dbReference type="KEGG" id="gfe:Gferi_22130"/>
<dbReference type="PANTHER" id="PTHR30572:SF4">
    <property type="entry name" value="ABC TRANSPORTER PERMEASE YTRF"/>
    <property type="match status" value="1"/>
</dbReference>
<protein>
    <recommendedName>
        <fullName evidence="2">MacB-like periplasmic core domain-containing protein</fullName>
    </recommendedName>
</protein>
<dbReference type="GO" id="GO:0022857">
    <property type="term" value="F:transmembrane transporter activity"/>
    <property type="evidence" value="ECO:0007669"/>
    <property type="project" value="TreeGrafter"/>
</dbReference>
<dbReference type="PANTHER" id="PTHR30572">
    <property type="entry name" value="MEMBRANE COMPONENT OF TRANSPORTER-RELATED"/>
    <property type="match status" value="1"/>
</dbReference>
<accession>A0A1D8GM60</accession>
<dbReference type="AlphaFoldDB" id="A0A1D8GM60"/>
<keyword evidence="1" id="KW-0472">Membrane</keyword>
<reference evidence="3 4" key="1">
    <citation type="submission" date="2016-09" db="EMBL/GenBank/DDBJ databases">
        <title>Genomic analysis reveals versatility of anaerobic energy metabolism of Geosporobacter ferrireducens IRF9 of phylum Firmicutes.</title>
        <authorList>
            <person name="Kim S.-J."/>
        </authorList>
    </citation>
    <scope>NUCLEOTIDE SEQUENCE [LARGE SCALE GENOMIC DNA]</scope>
    <source>
        <strain evidence="3 4">IRF9</strain>
    </source>
</reference>
<evidence type="ECO:0000256" key="1">
    <source>
        <dbReference type="SAM" id="Phobius"/>
    </source>
</evidence>
<dbReference type="RefSeq" id="WP_069980315.1">
    <property type="nucleotide sequence ID" value="NZ_CP017269.1"/>
</dbReference>
<feature type="domain" description="MacB-like periplasmic core" evidence="2">
    <location>
        <begin position="14"/>
        <end position="217"/>
    </location>
</feature>
<feature type="transmembrane region" description="Helical" evidence="1">
    <location>
        <begin position="251"/>
        <end position="271"/>
    </location>
</feature>
<dbReference type="Pfam" id="PF12704">
    <property type="entry name" value="MacB_PCD"/>
    <property type="match status" value="1"/>
</dbReference>
<evidence type="ECO:0000259" key="2">
    <source>
        <dbReference type="Pfam" id="PF12704"/>
    </source>
</evidence>
<feature type="transmembrane region" description="Helical" evidence="1">
    <location>
        <begin position="300"/>
        <end position="320"/>
    </location>
</feature>
<dbReference type="EMBL" id="CP017269">
    <property type="protein sequence ID" value="AOT72000.1"/>
    <property type="molecule type" value="Genomic_DNA"/>
</dbReference>
<proteinExistence type="predicted"/>
<sequence length="467" mass="52375">MNKGKAVWIVTFSGILLMLSFLILGNALVEECNRLNGDYSMQKVLVSVKNQIDRQGKNSFSMEDIERLKKELSTEAISYTAQSGLVNISVSSAGTALPARLTGVDHTYPVFNSLMLKDGSFITQKQEEEGAMVAVIDEELAWELFRTVHATGKTIDIFDKTFQITGIVKKDNSLIGKLTDDGLPKVYIPAEVMMEMDTTAGVTALQIKTVDAGTLDQNKNNVSNALRQIGKDPSNYNIIDYNLKYAFMKQWPLLFVFILGAVSMMILLTYAKKRIKTAYFLIRNGCKTDYFSNVMKDNKAVIGIHILEIVLAALGILLIWREISFRPYIPPRYIPDEIINISYYLDIIKNGIQGSIRNMGYIPDQAELIVNVANMLLYLLFYTAVVLGFLLLYTGFREMKALNMDSNKLTRTFGIFFVLSLAIVAAAAYMIKLPFVLDLKGILIAWVFIFLNILSITKGKESDIQNV</sequence>
<keyword evidence="1" id="KW-0812">Transmembrane</keyword>
<dbReference type="Proteomes" id="UP000095743">
    <property type="component" value="Chromosome"/>
</dbReference>
<organism evidence="3 4">
    <name type="scientific">Geosporobacter ferrireducens</name>
    <dbReference type="NCBI Taxonomy" id="1424294"/>
    <lineage>
        <taxon>Bacteria</taxon>
        <taxon>Bacillati</taxon>
        <taxon>Bacillota</taxon>
        <taxon>Clostridia</taxon>
        <taxon>Peptostreptococcales</taxon>
        <taxon>Thermotaleaceae</taxon>
        <taxon>Geosporobacter</taxon>
    </lineage>
</organism>
<dbReference type="STRING" id="1424294.Gferi_22130"/>
<dbReference type="OrthoDB" id="2505986at2"/>
<dbReference type="InterPro" id="IPR025857">
    <property type="entry name" value="MacB_PCD"/>
</dbReference>
<name>A0A1D8GM60_9FIRM</name>
<keyword evidence="1" id="KW-1133">Transmembrane helix</keyword>
<feature type="transmembrane region" description="Helical" evidence="1">
    <location>
        <begin position="413"/>
        <end position="431"/>
    </location>
</feature>
<feature type="transmembrane region" description="Helical" evidence="1">
    <location>
        <begin position="368"/>
        <end position="393"/>
    </location>
</feature>
<keyword evidence="4" id="KW-1185">Reference proteome</keyword>
<evidence type="ECO:0000313" key="4">
    <source>
        <dbReference type="Proteomes" id="UP000095743"/>
    </source>
</evidence>
<feature type="transmembrane region" description="Helical" evidence="1">
    <location>
        <begin position="437"/>
        <end position="456"/>
    </location>
</feature>
<evidence type="ECO:0000313" key="3">
    <source>
        <dbReference type="EMBL" id="AOT72000.1"/>
    </source>
</evidence>
<gene>
    <name evidence="3" type="ORF">Gferi_22130</name>
</gene>